<comment type="subcellular location">
    <subcellularLocation>
        <location evidence="1">Cell membrane</location>
    </subcellularLocation>
</comment>
<dbReference type="Pfam" id="PF00158">
    <property type="entry name" value="Sigma54_activat"/>
    <property type="match status" value="1"/>
</dbReference>
<name>E1Z3W9_CHLVA</name>
<keyword evidence="4" id="KW-0067">ATP-binding</keyword>
<evidence type="ECO:0000313" key="9">
    <source>
        <dbReference type="EMBL" id="EFN59248.1"/>
    </source>
</evidence>
<dbReference type="OrthoDB" id="531141at2759"/>
<feature type="transmembrane region" description="Helical" evidence="7">
    <location>
        <begin position="719"/>
        <end position="738"/>
    </location>
</feature>
<dbReference type="GO" id="GO:0006355">
    <property type="term" value="P:regulation of DNA-templated transcription"/>
    <property type="evidence" value="ECO:0007669"/>
    <property type="project" value="InterPro"/>
</dbReference>
<dbReference type="KEGG" id="cvr:CHLNCDRAFT_56815"/>
<dbReference type="InterPro" id="IPR027417">
    <property type="entry name" value="P-loop_NTPase"/>
</dbReference>
<keyword evidence="10" id="KW-1185">Reference proteome</keyword>
<feature type="transmembrane region" description="Helical" evidence="7">
    <location>
        <begin position="418"/>
        <end position="437"/>
    </location>
</feature>
<dbReference type="STRING" id="554065.E1Z3W9"/>
<dbReference type="GO" id="GO:0005524">
    <property type="term" value="F:ATP binding"/>
    <property type="evidence" value="ECO:0007669"/>
    <property type="project" value="InterPro"/>
</dbReference>
<protein>
    <recommendedName>
        <fullName evidence="8">Sigma-54 factor interaction domain-containing protein</fullName>
    </recommendedName>
</protein>
<dbReference type="InterPro" id="IPR017896">
    <property type="entry name" value="4Fe4S_Fe-S-bd"/>
</dbReference>
<dbReference type="OMA" id="WPNDINF"/>
<dbReference type="EMBL" id="GL433836">
    <property type="protein sequence ID" value="EFN59248.1"/>
    <property type="molecule type" value="Genomic_DNA"/>
</dbReference>
<feature type="transmembrane region" description="Helical" evidence="7">
    <location>
        <begin position="682"/>
        <end position="707"/>
    </location>
</feature>
<dbReference type="PANTHER" id="PTHR30224">
    <property type="entry name" value="ELECTRON TRANSPORT PROTEIN"/>
    <property type="match status" value="1"/>
</dbReference>
<evidence type="ECO:0000313" key="10">
    <source>
        <dbReference type="Proteomes" id="UP000008141"/>
    </source>
</evidence>
<dbReference type="eggNOG" id="ENOG502QUJD">
    <property type="taxonomic scope" value="Eukaryota"/>
</dbReference>
<dbReference type="Gene3D" id="1.10.8.60">
    <property type="match status" value="1"/>
</dbReference>
<dbReference type="SUPFAM" id="SSF52540">
    <property type="entry name" value="P-loop containing nucleoside triphosphate hydrolases"/>
    <property type="match status" value="1"/>
</dbReference>
<reference evidence="9 10" key="1">
    <citation type="journal article" date="2010" name="Plant Cell">
        <title>The Chlorella variabilis NC64A genome reveals adaptation to photosymbiosis, coevolution with viruses, and cryptic sex.</title>
        <authorList>
            <person name="Blanc G."/>
            <person name="Duncan G."/>
            <person name="Agarkova I."/>
            <person name="Borodovsky M."/>
            <person name="Gurnon J."/>
            <person name="Kuo A."/>
            <person name="Lindquist E."/>
            <person name="Lucas S."/>
            <person name="Pangilinan J."/>
            <person name="Polle J."/>
            <person name="Salamov A."/>
            <person name="Terry A."/>
            <person name="Yamada T."/>
            <person name="Dunigan D.D."/>
            <person name="Grigoriev I.V."/>
            <person name="Claverie J.M."/>
            <person name="Van Etten J.L."/>
        </authorList>
    </citation>
    <scope>NUCLEOTIDE SEQUENCE [LARGE SCALE GENOMIC DNA]</scope>
    <source>
        <strain evidence="9 10">NC64A</strain>
    </source>
</reference>
<organism evidence="10">
    <name type="scientific">Chlorella variabilis</name>
    <name type="common">Green alga</name>
    <dbReference type="NCBI Taxonomy" id="554065"/>
    <lineage>
        <taxon>Eukaryota</taxon>
        <taxon>Viridiplantae</taxon>
        <taxon>Chlorophyta</taxon>
        <taxon>core chlorophytes</taxon>
        <taxon>Trebouxiophyceae</taxon>
        <taxon>Chlorellales</taxon>
        <taxon>Chlorellaceae</taxon>
        <taxon>Chlorella clade</taxon>
        <taxon>Chlorella</taxon>
    </lineage>
</organism>
<dbReference type="Gene3D" id="3.40.50.300">
    <property type="entry name" value="P-loop containing nucleotide triphosphate hydrolases"/>
    <property type="match status" value="1"/>
</dbReference>
<feature type="region of interest" description="Disordered" evidence="6">
    <location>
        <begin position="68"/>
        <end position="98"/>
    </location>
</feature>
<keyword evidence="5 7" id="KW-0472">Membrane</keyword>
<evidence type="ECO:0000256" key="3">
    <source>
        <dbReference type="ARBA" id="ARBA00022741"/>
    </source>
</evidence>
<dbReference type="InterPro" id="IPR002078">
    <property type="entry name" value="Sigma_54_int"/>
</dbReference>
<evidence type="ECO:0000256" key="7">
    <source>
        <dbReference type="SAM" id="Phobius"/>
    </source>
</evidence>
<dbReference type="Proteomes" id="UP000008141">
    <property type="component" value="Unassembled WGS sequence"/>
</dbReference>
<dbReference type="InterPro" id="IPR058031">
    <property type="entry name" value="AAA_lid_NorR"/>
</dbReference>
<keyword evidence="7" id="KW-0812">Transmembrane</keyword>
<evidence type="ECO:0000256" key="5">
    <source>
        <dbReference type="ARBA" id="ARBA00023136"/>
    </source>
</evidence>
<proteinExistence type="predicted"/>
<feature type="transmembrane region" description="Helical" evidence="7">
    <location>
        <begin position="443"/>
        <end position="464"/>
    </location>
</feature>
<feature type="domain" description="Sigma-54 factor interaction" evidence="8">
    <location>
        <begin position="141"/>
        <end position="349"/>
    </location>
</feature>
<gene>
    <name evidence="9" type="ORF">CHLNCDRAFT_56815</name>
</gene>
<dbReference type="InterPro" id="IPR052378">
    <property type="entry name" value="NosR_regulator"/>
</dbReference>
<dbReference type="Pfam" id="PF25601">
    <property type="entry name" value="AAA_lid_14"/>
    <property type="match status" value="1"/>
</dbReference>
<dbReference type="PANTHER" id="PTHR30224:SF4">
    <property type="entry name" value="ELECTRON TRANSPORT PROTEIN YCCM-RELATED"/>
    <property type="match status" value="1"/>
</dbReference>
<dbReference type="PROSITE" id="PS50045">
    <property type="entry name" value="SIGMA54_INTERACT_4"/>
    <property type="match status" value="1"/>
</dbReference>
<dbReference type="RefSeq" id="XP_005851350.1">
    <property type="nucleotide sequence ID" value="XM_005851288.1"/>
</dbReference>
<dbReference type="GO" id="GO:0005886">
    <property type="term" value="C:plasma membrane"/>
    <property type="evidence" value="ECO:0007669"/>
    <property type="project" value="UniProtKB-SubCell"/>
</dbReference>
<dbReference type="Pfam" id="PF12801">
    <property type="entry name" value="Fer4_5"/>
    <property type="match status" value="1"/>
</dbReference>
<dbReference type="AlphaFoldDB" id="E1Z3W9"/>
<evidence type="ECO:0000256" key="6">
    <source>
        <dbReference type="SAM" id="MobiDB-lite"/>
    </source>
</evidence>
<keyword evidence="2" id="KW-1003">Cell membrane</keyword>
<feature type="transmembrane region" description="Helical" evidence="7">
    <location>
        <begin position="558"/>
        <end position="578"/>
    </location>
</feature>
<evidence type="ECO:0000256" key="4">
    <source>
        <dbReference type="ARBA" id="ARBA00022840"/>
    </source>
</evidence>
<sequence length="740" mass="81808">MEHIHESTFTGACMVARRVLAKSRVSSGMLLSLQHPRIRAPALPGVLKRSRVALAASRGRARRIGAVASAAAGAPHRDDADTGGQGGTPLDSTGKTMDGEMQGKVVELQQRLLEAERKLQEEKERTTALQPFLVAAPKRGVIGESRYAKALRRSIVQASRDKSRKPVLIFGEPGLEKDNLAALIHFGSPHYSAPFIQIDCERLDDDASDVYGAGLKKGLLYYLPPEGTLLLNNIHKAPKPALALLQATVEKVSRLSSDEGSCAAFPRILLVSEIALPQFADLATVIKVPPLRVRRSDVRAMQAFFLRNIARQRDLPRITLTDEAVRQLESYSYPLNIVELQTMVERAATQASDSTASGNLLTEEVFWFATQPKDMLRYNLLKIPQLRRFLRSSLWPEDINHNQGAKLLKWPREQMDKWGPWFLFWLFYAILVWEEVWDLPDTAYLSSWLLLLITAGACIGSWFFERRIWCRYLCPIGGMNGLFAKLSMTELRARHGVCSSACNTYHCYKGGPEEPPEGQQSIEFRLRLPGVDLWTTHKPLLAEVCLQVRQAVESGMQLPHILTSMVFLALPGAIAWGVDTLWRATLPKPSQQPTQLLSVFAAALEGSAGTGGGANEAGSLAKPVQKPAQLLRPFTELAYGYLPLVWAGTLAYYEDALFEEAGLILPVAATTFGLDMPWLPTFVVAPVVTEFLQGSTLLFGCVLSLALTRKLGARPWSQLVPQCALIGLFTAELYHLIIPN</sequence>
<accession>E1Z3W9</accession>
<evidence type="ECO:0000256" key="1">
    <source>
        <dbReference type="ARBA" id="ARBA00004236"/>
    </source>
</evidence>
<evidence type="ECO:0000256" key="2">
    <source>
        <dbReference type="ARBA" id="ARBA00022475"/>
    </source>
</evidence>
<evidence type="ECO:0000259" key="8">
    <source>
        <dbReference type="PROSITE" id="PS50045"/>
    </source>
</evidence>
<keyword evidence="3" id="KW-0547">Nucleotide-binding</keyword>
<dbReference type="GeneID" id="17358716"/>
<keyword evidence="7" id="KW-1133">Transmembrane helix</keyword>
<dbReference type="InParanoid" id="E1Z3W9"/>